<evidence type="ECO:0000313" key="2">
    <source>
        <dbReference type="Proteomes" id="UP001596395"/>
    </source>
</evidence>
<dbReference type="InterPro" id="IPR011256">
    <property type="entry name" value="Reg_factor_effector_dom_sf"/>
</dbReference>
<reference evidence="1 2" key="1">
    <citation type="journal article" date="2019" name="Int. J. Syst. Evol. Microbiol.">
        <title>The Global Catalogue of Microorganisms (GCM) 10K type strain sequencing project: providing services to taxonomists for standard genome sequencing and annotation.</title>
        <authorList>
            <consortium name="The Broad Institute Genomics Platform"/>
            <consortium name="The Broad Institute Genome Sequencing Center for Infectious Disease"/>
            <person name="Wu L."/>
            <person name="Ma J."/>
        </authorList>
    </citation>
    <scope>NUCLEOTIDE SEQUENCE [LARGE SCALE GENOMIC DNA]</scope>
    <source>
        <strain evidence="1 2">GX26</strain>
    </source>
</reference>
<dbReference type="EMBL" id="JBHSXN010000002">
    <property type="protein sequence ID" value="MFC6953951.1"/>
    <property type="molecule type" value="Genomic_DNA"/>
</dbReference>
<protein>
    <submittedName>
        <fullName evidence="1">SOUL family heme-binding protein</fullName>
    </submittedName>
</protein>
<keyword evidence="2" id="KW-1185">Reference proteome</keyword>
<accession>A0ABD5VIZ9</accession>
<proteinExistence type="predicted"/>
<dbReference type="PANTHER" id="PTHR11220:SF1">
    <property type="entry name" value="HEME-BINDING PROTEIN 2"/>
    <property type="match status" value="1"/>
</dbReference>
<dbReference type="SUPFAM" id="SSF55136">
    <property type="entry name" value="Probable bacterial effector-binding domain"/>
    <property type="match status" value="1"/>
</dbReference>
<gene>
    <name evidence="1" type="ORF">ACFQGB_13855</name>
</gene>
<dbReference type="InterPro" id="IPR006917">
    <property type="entry name" value="SOUL_heme-bd"/>
</dbReference>
<dbReference type="RefSeq" id="WP_336350898.1">
    <property type="nucleotide sequence ID" value="NZ_JAZAQL010000002.1"/>
</dbReference>
<comment type="caution">
    <text evidence="1">The sequence shown here is derived from an EMBL/GenBank/DDBJ whole genome shotgun (WGS) entry which is preliminary data.</text>
</comment>
<dbReference type="Gene3D" id="3.20.80.10">
    <property type="entry name" value="Regulatory factor, effector binding domain"/>
    <property type="match status" value="1"/>
</dbReference>
<evidence type="ECO:0000313" key="1">
    <source>
        <dbReference type="EMBL" id="MFC6953951.1"/>
    </source>
</evidence>
<dbReference type="PANTHER" id="PTHR11220">
    <property type="entry name" value="HEME-BINDING PROTEIN-RELATED"/>
    <property type="match status" value="1"/>
</dbReference>
<name>A0ABD5VIZ9_9EURY</name>
<sequence>MKRALKVLGGALGATAVAVAVWDAWARFGQSDVETVPYTVIERDGAFELREYPDVVVARTVAPSQREAFRRLFAYIDGANERTQGVAMTAPVATTPGVDVAMTAPVTTEPVEAGVEMAFFLPSTYTLDGAPEPTDDRVELDVVEHRRVAAYRFSWFATEASVERGRRRLDHALADRGLAAAGDHELHRYDDPRTPPWQRRNELVVELA</sequence>
<dbReference type="Pfam" id="PF04832">
    <property type="entry name" value="SOUL"/>
    <property type="match status" value="1"/>
</dbReference>
<organism evidence="1 2">
    <name type="scientific">Halorubellus litoreus</name>
    <dbReference type="NCBI Taxonomy" id="755308"/>
    <lineage>
        <taxon>Archaea</taxon>
        <taxon>Methanobacteriati</taxon>
        <taxon>Methanobacteriota</taxon>
        <taxon>Stenosarchaea group</taxon>
        <taxon>Halobacteria</taxon>
        <taxon>Halobacteriales</taxon>
        <taxon>Halorubellaceae</taxon>
        <taxon>Halorubellus</taxon>
    </lineage>
</organism>
<dbReference type="AlphaFoldDB" id="A0ABD5VIZ9"/>
<dbReference type="Proteomes" id="UP001596395">
    <property type="component" value="Unassembled WGS sequence"/>
</dbReference>